<proteinExistence type="predicted"/>
<reference evidence="1" key="1">
    <citation type="submission" date="2023-03" db="UniProtKB">
        <authorList>
            <consortium name="EnsemblPlants"/>
        </authorList>
    </citation>
    <scope>IDENTIFICATION</scope>
</reference>
<dbReference type="AlphaFoldDB" id="A0A9I9DKM6"/>
<name>A0A9I9DKM6_CUCME</name>
<dbReference type="Gramene" id="MELO3C020275.2.1">
    <property type="protein sequence ID" value="MELO3C020275.2.1"/>
    <property type="gene ID" value="MELO3C020275.2"/>
</dbReference>
<sequence length="42" mass="4945">MGLCTGEEINRARRNEKRKIKNSLAMGLLVVGLCRREERTWR</sequence>
<accession>A0A9I9DKM6</accession>
<dbReference type="EnsemblPlants" id="MELO3C020275.2.1">
    <property type="protein sequence ID" value="MELO3C020275.2.1"/>
    <property type="gene ID" value="MELO3C020275.2"/>
</dbReference>
<organism evidence="1">
    <name type="scientific">Cucumis melo</name>
    <name type="common">Muskmelon</name>
    <dbReference type="NCBI Taxonomy" id="3656"/>
    <lineage>
        <taxon>Eukaryota</taxon>
        <taxon>Viridiplantae</taxon>
        <taxon>Streptophyta</taxon>
        <taxon>Embryophyta</taxon>
        <taxon>Tracheophyta</taxon>
        <taxon>Spermatophyta</taxon>
        <taxon>Magnoliopsida</taxon>
        <taxon>eudicotyledons</taxon>
        <taxon>Gunneridae</taxon>
        <taxon>Pentapetalae</taxon>
        <taxon>rosids</taxon>
        <taxon>fabids</taxon>
        <taxon>Cucurbitales</taxon>
        <taxon>Cucurbitaceae</taxon>
        <taxon>Benincaseae</taxon>
        <taxon>Cucumis</taxon>
    </lineage>
</organism>
<protein>
    <submittedName>
        <fullName evidence="1">Uncharacterized protein</fullName>
    </submittedName>
</protein>
<evidence type="ECO:0000313" key="1">
    <source>
        <dbReference type="EnsemblPlants" id="MELO3C020275.2.1"/>
    </source>
</evidence>